<organism evidence="1 2">
    <name type="scientific">Momordica charantia</name>
    <name type="common">Bitter gourd</name>
    <name type="synonym">Balsam pear</name>
    <dbReference type="NCBI Taxonomy" id="3673"/>
    <lineage>
        <taxon>Eukaryota</taxon>
        <taxon>Viridiplantae</taxon>
        <taxon>Streptophyta</taxon>
        <taxon>Embryophyta</taxon>
        <taxon>Tracheophyta</taxon>
        <taxon>Spermatophyta</taxon>
        <taxon>Magnoliopsida</taxon>
        <taxon>eudicotyledons</taxon>
        <taxon>Gunneridae</taxon>
        <taxon>Pentapetalae</taxon>
        <taxon>rosids</taxon>
        <taxon>fabids</taxon>
        <taxon>Cucurbitales</taxon>
        <taxon>Cucurbitaceae</taxon>
        <taxon>Momordiceae</taxon>
        <taxon>Momordica</taxon>
    </lineage>
</organism>
<proteinExistence type="predicted"/>
<reference evidence="2" key="1">
    <citation type="submission" date="2025-08" db="UniProtKB">
        <authorList>
            <consortium name="RefSeq"/>
        </authorList>
    </citation>
    <scope>IDENTIFICATION</scope>
    <source>
        <strain evidence="2">OHB3-1</strain>
    </source>
</reference>
<dbReference type="InterPro" id="IPR052160">
    <property type="entry name" value="Gypsy_RT_Integrase-like"/>
</dbReference>
<sequence length="105" mass="12494">MKLDDALCVYRTAFKMPLGTSPYKLVFGKPCHLPLELEHKAFWAMKKLNLDYAVAEDVRRLQLLELEEFRKDAHENAKLYKEKTKQWHDARINHKKFEKGQHVLL</sequence>
<dbReference type="AlphaFoldDB" id="A0A6J1DZI8"/>
<dbReference type="GeneID" id="111024526"/>
<dbReference type="KEGG" id="mcha:111024526"/>
<name>A0A6J1DZI8_MOMCH</name>
<dbReference type="Proteomes" id="UP000504603">
    <property type="component" value="Unplaced"/>
</dbReference>
<dbReference type="PANTHER" id="PTHR47266">
    <property type="entry name" value="ENDONUCLEASE-RELATED"/>
    <property type="match status" value="1"/>
</dbReference>
<gene>
    <name evidence="2" type="primary">LOC111024526</name>
</gene>
<dbReference type="OrthoDB" id="1903608at2759"/>
<evidence type="ECO:0000313" key="2">
    <source>
        <dbReference type="RefSeq" id="XP_022157916.1"/>
    </source>
</evidence>
<dbReference type="RefSeq" id="XP_022157916.1">
    <property type="nucleotide sequence ID" value="XM_022302224.1"/>
</dbReference>
<accession>A0A6J1DZI8</accession>
<keyword evidence="1" id="KW-1185">Reference proteome</keyword>
<protein>
    <submittedName>
        <fullName evidence="2">Uncharacterized protein LOC111024526</fullName>
    </submittedName>
</protein>
<evidence type="ECO:0000313" key="1">
    <source>
        <dbReference type="Proteomes" id="UP000504603"/>
    </source>
</evidence>